<dbReference type="Pfam" id="PF07479">
    <property type="entry name" value="NAD_Gly3P_dh_C"/>
    <property type="match status" value="1"/>
</dbReference>
<evidence type="ECO:0000313" key="16">
    <source>
        <dbReference type="Proteomes" id="UP000219050"/>
    </source>
</evidence>
<evidence type="ECO:0000256" key="1">
    <source>
        <dbReference type="ARBA" id="ARBA00011009"/>
    </source>
</evidence>
<keyword evidence="7" id="KW-0963">Cytoplasm</keyword>
<evidence type="ECO:0000259" key="14">
    <source>
        <dbReference type="Pfam" id="PF07479"/>
    </source>
</evidence>
<dbReference type="GO" id="GO:0141152">
    <property type="term" value="F:glycerol-3-phosphate dehydrogenase (NAD+) activity"/>
    <property type="evidence" value="ECO:0007669"/>
    <property type="project" value="RHEA"/>
</dbReference>
<dbReference type="InterPro" id="IPR008927">
    <property type="entry name" value="6-PGluconate_DH-like_C_sf"/>
</dbReference>
<feature type="binding site" evidence="7">
    <location>
        <position position="134"/>
    </location>
    <ligand>
        <name>sn-glycerol 3-phosphate</name>
        <dbReference type="ChEBI" id="CHEBI:57597"/>
    </ligand>
</feature>
<feature type="domain" description="Glycerol-3-phosphate dehydrogenase NAD-dependent N-terminal" evidence="13">
    <location>
        <begin position="4"/>
        <end position="154"/>
    </location>
</feature>
<dbReference type="PANTHER" id="PTHR11728:SF1">
    <property type="entry name" value="GLYCEROL-3-PHOSPHATE DEHYDROGENASE [NAD(+)] 2, CHLOROPLASTIC"/>
    <property type="match status" value="1"/>
</dbReference>
<dbReference type="GO" id="GO:0006650">
    <property type="term" value="P:glycerophospholipid metabolic process"/>
    <property type="evidence" value="ECO:0007669"/>
    <property type="project" value="UniProtKB-UniRule"/>
</dbReference>
<dbReference type="UniPathway" id="UPA00940"/>
<comment type="caution">
    <text evidence="7">Lacks conserved residue(s) required for the propagation of feature annotation.</text>
</comment>
<feature type="binding site" evidence="7">
    <location>
        <position position="251"/>
    </location>
    <ligand>
        <name>sn-glycerol 3-phosphate</name>
        <dbReference type="ChEBI" id="CHEBI:57597"/>
    </ligand>
</feature>
<feature type="binding site" evidence="7">
    <location>
        <position position="136"/>
    </location>
    <ligand>
        <name>NADPH</name>
        <dbReference type="ChEBI" id="CHEBI:57783"/>
    </ligand>
</feature>
<feature type="binding site" evidence="7">
    <location>
        <position position="132"/>
    </location>
    <ligand>
        <name>sn-glycerol 3-phosphate</name>
        <dbReference type="ChEBI" id="CHEBI:57597"/>
    </ligand>
</feature>
<dbReference type="GO" id="GO:0046168">
    <property type="term" value="P:glycerol-3-phosphate catabolic process"/>
    <property type="evidence" value="ECO:0007669"/>
    <property type="project" value="InterPro"/>
</dbReference>
<dbReference type="RefSeq" id="WP_097372485.1">
    <property type="nucleotide sequence ID" value="NZ_CP021404.1"/>
</dbReference>
<gene>
    <name evidence="7" type="primary">gpsA</name>
    <name evidence="15" type="ORF">CBW24_01760</name>
</gene>
<feature type="binding site" evidence="7">
    <location>
        <position position="104"/>
    </location>
    <ligand>
        <name>NADPH</name>
        <dbReference type="ChEBI" id="CHEBI:57783"/>
    </ligand>
</feature>
<name>A0A291LVY5_9RHOB</name>
<dbReference type="EMBL" id="CP021404">
    <property type="protein sequence ID" value="ATI40852.1"/>
    <property type="molecule type" value="Genomic_DNA"/>
</dbReference>
<reference evidence="15 16" key="1">
    <citation type="submission" date="2017-05" db="EMBL/GenBank/DDBJ databases">
        <title>Comparative genomic and metabolic analysis of manganese-oxidizing mechanisms in Celeribater manganoxidans DY25T: its adaption to the environment of polymetallic nodule.</title>
        <authorList>
            <person name="Wang X."/>
        </authorList>
    </citation>
    <scope>NUCLEOTIDE SEQUENCE [LARGE SCALE GENOMIC DNA]</scope>
    <source>
        <strain evidence="15 16">DY25</strain>
    </source>
</reference>
<feature type="binding site" evidence="7">
    <location>
        <position position="240"/>
    </location>
    <ligand>
        <name>sn-glycerol 3-phosphate</name>
        <dbReference type="ChEBI" id="CHEBI:57597"/>
    </ligand>
</feature>
<dbReference type="InterPro" id="IPR006109">
    <property type="entry name" value="G3P_DH_NAD-dep_C"/>
</dbReference>
<evidence type="ECO:0000256" key="10">
    <source>
        <dbReference type="PIRSR" id="PIRSR000114-3"/>
    </source>
</evidence>
<evidence type="ECO:0000259" key="13">
    <source>
        <dbReference type="Pfam" id="PF01210"/>
    </source>
</evidence>
<accession>A0A291LVY5</accession>
<sequence length="322" mass="32335">MSTVTILGGGAFGTALAIAIGRAGTPVTLWMRDADHAAAVQHDRENRARLPGAALPPTVTATAELTPVAPGTAVLLSVPMQQLASVLEQHRDALTGAALVACCKGMDLTRGLGPTGVIAEVMPGATAAILTGPSFAADIGIGLPTALTLACTDDVAGGALQQALSTPVLRLYRSADPIGAEIGGALKNVIAIACGTCIGAGFGESARAALMTRGYAEMVRLAVDLGGRAETLSGLCGFGDLALTCGSELSRNFRHGLALGRGAEIDATATVEGVATARATAALADRRGIEMPIAHVVAGLCSGALTPEAAMDRLLARPLKEE</sequence>
<comment type="catalytic activity">
    <reaction evidence="7 12">
        <text>sn-glycerol 3-phosphate + NADP(+) = dihydroxyacetone phosphate + NADPH + H(+)</text>
        <dbReference type="Rhea" id="RHEA:11096"/>
        <dbReference type="ChEBI" id="CHEBI:15378"/>
        <dbReference type="ChEBI" id="CHEBI:57597"/>
        <dbReference type="ChEBI" id="CHEBI:57642"/>
        <dbReference type="ChEBI" id="CHEBI:57783"/>
        <dbReference type="ChEBI" id="CHEBI:58349"/>
        <dbReference type="EC" id="1.1.1.94"/>
    </reaction>
</comment>
<protein>
    <recommendedName>
        <fullName evidence="7">Glycerol-3-phosphate dehydrogenase [NAD(P)+]</fullName>
        <ecNumber evidence="7">1.1.1.94</ecNumber>
    </recommendedName>
    <alternativeName>
        <fullName evidence="7">NAD(P)(+)-dependent glycerol-3-phosphate dehydrogenase</fullName>
    </alternativeName>
    <alternativeName>
        <fullName evidence="7">NAD(P)H-dependent dihydroxyacetone-phosphate reductase</fullName>
    </alternativeName>
</protein>
<comment type="similarity">
    <text evidence="1 7 11">Belongs to the NAD-dependent glycerol-3-phosphate dehydrogenase family.</text>
</comment>
<comment type="subcellular location">
    <subcellularLocation>
        <location evidence="7">Cytoplasm</location>
    </subcellularLocation>
</comment>
<feature type="binding site" evidence="7">
    <location>
        <position position="32"/>
    </location>
    <ligand>
        <name>NADPH</name>
        <dbReference type="ChEBI" id="CHEBI:57783"/>
    </ligand>
</feature>
<feature type="binding site" evidence="7">
    <location>
        <position position="272"/>
    </location>
    <ligand>
        <name>NADPH</name>
        <dbReference type="ChEBI" id="CHEBI:57783"/>
    </ligand>
</feature>
<dbReference type="InterPro" id="IPR006168">
    <property type="entry name" value="G3P_DH_NAD-dep"/>
</dbReference>
<comment type="catalytic activity">
    <reaction evidence="7">
        <text>sn-glycerol 3-phosphate + NAD(+) = dihydroxyacetone phosphate + NADH + H(+)</text>
        <dbReference type="Rhea" id="RHEA:11092"/>
        <dbReference type="ChEBI" id="CHEBI:15378"/>
        <dbReference type="ChEBI" id="CHEBI:57540"/>
        <dbReference type="ChEBI" id="CHEBI:57597"/>
        <dbReference type="ChEBI" id="CHEBI:57642"/>
        <dbReference type="ChEBI" id="CHEBI:57945"/>
        <dbReference type="EC" id="1.1.1.94"/>
    </reaction>
</comment>
<dbReference type="HAMAP" id="MF_00394">
    <property type="entry name" value="NAD_Glyc3P_dehydrog"/>
    <property type="match status" value="1"/>
</dbReference>
<comment type="pathway">
    <text evidence="7">Membrane lipid metabolism; glycerophospholipid metabolism.</text>
</comment>
<feature type="binding site" evidence="10">
    <location>
        <position position="136"/>
    </location>
    <ligand>
        <name>NAD(+)</name>
        <dbReference type="ChEBI" id="CHEBI:57540"/>
    </ligand>
</feature>
<feature type="binding site" evidence="7">
    <location>
        <position position="12"/>
    </location>
    <ligand>
        <name>NADPH</name>
        <dbReference type="ChEBI" id="CHEBI:57783"/>
    </ligand>
</feature>
<evidence type="ECO:0000256" key="11">
    <source>
        <dbReference type="RuleBase" id="RU000437"/>
    </source>
</evidence>
<dbReference type="GO" id="GO:0005829">
    <property type="term" value="C:cytosol"/>
    <property type="evidence" value="ECO:0007669"/>
    <property type="project" value="TreeGrafter"/>
</dbReference>
<dbReference type="SUPFAM" id="SSF51735">
    <property type="entry name" value="NAD(P)-binding Rossmann-fold domains"/>
    <property type="match status" value="1"/>
</dbReference>
<dbReference type="AlphaFoldDB" id="A0A291LVY5"/>
<dbReference type="NCBIfam" id="NF000942">
    <property type="entry name" value="PRK00094.1-4"/>
    <property type="match status" value="1"/>
</dbReference>
<keyword evidence="4 7" id="KW-0443">Lipid metabolism</keyword>
<keyword evidence="6 7" id="KW-1208">Phospholipid metabolism</keyword>
<feature type="binding site" evidence="7">
    <location>
        <position position="187"/>
    </location>
    <ligand>
        <name>sn-glycerol 3-phosphate</name>
        <dbReference type="ChEBI" id="CHEBI:57597"/>
    </ligand>
</feature>
<evidence type="ECO:0000256" key="2">
    <source>
        <dbReference type="ARBA" id="ARBA00022516"/>
    </source>
</evidence>
<feature type="binding site" evidence="10">
    <location>
        <begin position="8"/>
        <end position="13"/>
    </location>
    <ligand>
        <name>NAD(+)</name>
        <dbReference type="ChEBI" id="CHEBI:57540"/>
    </ligand>
</feature>
<feature type="binding site" evidence="7">
    <location>
        <position position="252"/>
    </location>
    <ligand>
        <name>sn-glycerol 3-phosphate</name>
        <dbReference type="ChEBI" id="CHEBI:57597"/>
    </ligand>
</feature>
<keyword evidence="16" id="KW-1185">Reference proteome</keyword>
<feature type="active site" description="Proton acceptor" evidence="7 8">
    <location>
        <position position="187"/>
    </location>
</feature>
<dbReference type="OrthoDB" id="9812273at2"/>
<feature type="binding site" evidence="10">
    <location>
        <position position="251"/>
    </location>
    <ligand>
        <name>NAD(+)</name>
        <dbReference type="ChEBI" id="CHEBI:57540"/>
    </ligand>
</feature>
<dbReference type="GO" id="GO:0051287">
    <property type="term" value="F:NAD binding"/>
    <property type="evidence" value="ECO:0007669"/>
    <property type="project" value="InterPro"/>
</dbReference>
<evidence type="ECO:0000256" key="5">
    <source>
        <dbReference type="ARBA" id="ARBA00023209"/>
    </source>
</evidence>
<feature type="binding site" evidence="7">
    <location>
        <position position="250"/>
    </location>
    <ligand>
        <name>sn-glycerol 3-phosphate</name>
        <dbReference type="ChEBI" id="CHEBI:57597"/>
    </ligand>
</feature>
<feature type="domain" description="Glycerol-3-phosphate dehydrogenase NAD-dependent C-terminal" evidence="14">
    <location>
        <begin position="176"/>
        <end position="311"/>
    </location>
</feature>
<dbReference type="InterPro" id="IPR011128">
    <property type="entry name" value="G3P_DH_NAD-dep_N"/>
</dbReference>
<evidence type="ECO:0000256" key="6">
    <source>
        <dbReference type="ARBA" id="ARBA00023264"/>
    </source>
</evidence>
<dbReference type="Gene3D" id="1.10.1040.10">
    <property type="entry name" value="N-(1-d-carboxylethyl)-l-norvaline Dehydrogenase, domain 2"/>
    <property type="match status" value="1"/>
</dbReference>
<evidence type="ECO:0000256" key="12">
    <source>
        <dbReference type="RuleBase" id="RU000439"/>
    </source>
</evidence>
<dbReference type="Gene3D" id="3.40.50.720">
    <property type="entry name" value="NAD(P)-binding Rossmann-like Domain"/>
    <property type="match status" value="1"/>
</dbReference>
<keyword evidence="2 7" id="KW-0444">Lipid biosynthesis</keyword>
<evidence type="ECO:0000256" key="9">
    <source>
        <dbReference type="PIRSR" id="PIRSR000114-2"/>
    </source>
</evidence>
<dbReference type="Pfam" id="PF01210">
    <property type="entry name" value="NAD_Gly3P_dh_N"/>
    <property type="match status" value="1"/>
</dbReference>
<dbReference type="GO" id="GO:0008654">
    <property type="term" value="P:phospholipid biosynthetic process"/>
    <property type="evidence" value="ECO:0007669"/>
    <property type="project" value="UniProtKB-KW"/>
</dbReference>
<dbReference type="GO" id="GO:0141153">
    <property type="term" value="F:glycerol-3-phosphate dehydrogenase (NADP+) activity"/>
    <property type="evidence" value="ECO:0007669"/>
    <property type="project" value="RHEA"/>
</dbReference>
<keyword evidence="3 7" id="KW-0560">Oxidoreductase</keyword>
<evidence type="ECO:0000256" key="7">
    <source>
        <dbReference type="HAMAP-Rule" id="MF_00394"/>
    </source>
</evidence>
<dbReference type="GO" id="GO:0005975">
    <property type="term" value="P:carbohydrate metabolic process"/>
    <property type="evidence" value="ECO:0007669"/>
    <property type="project" value="InterPro"/>
</dbReference>
<dbReference type="PRINTS" id="PR00077">
    <property type="entry name" value="GPDHDRGNASE"/>
</dbReference>
<dbReference type="EC" id="1.1.1.94" evidence="7"/>
<proteinExistence type="inferred from homology"/>
<comment type="function">
    <text evidence="7">Catalyzes the reduction of the glycolytic intermediate dihydroxyacetone phosphate (DHAP) to sn-glycerol 3-phosphate (G3P), the key precursor for phospholipid synthesis.</text>
</comment>
<organism evidence="15 16">
    <name type="scientific">Pacificitalea manganoxidans</name>
    <dbReference type="NCBI Taxonomy" id="1411902"/>
    <lineage>
        <taxon>Bacteria</taxon>
        <taxon>Pseudomonadati</taxon>
        <taxon>Pseudomonadota</taxon>
        <taxon>Alphaproteobacteria</taxon>
        <taxon>Rhodobacterales</taxon>
        <taxon>Paracoccaceae</taxon>
        <taxon>Pacificitalea</taxon>
    </lineage>
</organism>
<evidence type="ECO:0000256" key="4">
    <source>
        <dbReference type="ARBA" id="ARBA00023098"/>
    </source>
</evidence>
<keyword evidence="5 7" id="KW-0594">Phospholipid biosynthesis</keyword>
<dbReference type="InterPro" id="IPR013328">
    <property type="entry name" value="6PGD_dom2"/>
</dbReference>
<evidence type="ECO:0000313" key="15">
    <source>
        <dbReference type="EMBL" id="ATI40852.1"/>
    </source>
</evidence>
<dbReference type="Proteomes" id="UP000219050">
    <property type="component" value="Chromosome"/>
</dbReference>
<feature type="binding site" evidence="7">
    <location>
        <position position="271"/>
    </location>
    <ligand>
        <name>NADPH</name>
        <dbReference type="ChEBI" id="CHEBI:57783"/>
    </ligand>
</feature>
<evidence type="ECO:0000256" key="3">
    <source>
        <dbReference type="ARBA" id="ARBA00023002"/>
    </source>
</evidence>
<dbReference type="SUPFAM" id="SSF48179">
    <property type="entry name" value="6-phosphogluconate dehydrogenase C-terminal domain-like"/>
    <property type="match status" value="1"/>
</dbReference>
<feature type="binding site" evidence="7">
    <location>
        <position position="251"/>
    </location>
    <ligand>
        <name>NADPH</name>
        <dbReference type="ChEBI" id="CHEBI:57783"/>
    </ligand>
</feature>
<feature type="binding site" evidence="9">
    <location>
        <position position="104"/>
    </location>
    <ligand>
        <name>substrate</name>
    </ligand>
</feature>
<keyword evidence="7" id="KW-0521">NADP</keyword>
<keyword evidence="7 10" id="KW-0520">NAD</keyword>
<dbReference type="NCBIfam" id="NF000940">
    <property type="entry name" value="PRK00094.1-2"/>
    <property type="match status" value="1"/>
</dbReference>
<keyword evidence="7" id="KW-0547">Nucleotide-binding</keyword>
<dbReference type="PIRSF" id="PIRSF000114">
    <property type="entry name" value="Glycerol-3-P_dh"/>
    <property type="match status" value="1"/>
</dbReference>
<feature type="binding site" evidence="7">
    <location>
        <position position="104"/>
    </location>
    <ligand>
        <name>sn-glycerol 3-phosphate</name>
        <dbReference type="ChEBI" id="CHEBI:57597"/>
    </ligand>
</feature>
<feature type="binding site" evidence="9">
    <location>
        <begin position="251"/>
        <end position="252"/>
    </location>
    <ligand>
        <name>substrate</name>
    </ligand>
</feature>
<evidence type="ECO:0000256" key="8">
    <source>
        <dbReference type="PIRSR" id="PIRSR000114-1"/>
    </source>
</evidence>
<dbReference type="GO" id="GO:0046167">
    <property type="term" value="P:glycerol-3-phosphate biosynthetic process"/>
    <property type="evidence" value="ECO:0007669"/>
    <property type="project" value="UniProtKB-UniRule"/>
</dbReference>
<dbReference type="PANTHER" id="PTHR11728">
    <property type="entry name" value="GLYCEROL-3-PHOSPHATE DEHYDROGENASE"/>
    <property type="match status" value="1"/>
</dbReference>
<dbReference type="KEGG" id="cmag:CBW24_01760"/>
<dbReference type="InterPro" id="IPR036291">
    <property type="entry name" value="NAD(P)-bd_dom_sf"/>
</dbReference>